<feature type="signal peptide" evidence="7">
    <location>
        <begin position="1"/>
        <end position="26"/>
    </location>
</feature>
<dbReference type="InterPro" id="IPR010158">
    <property type="entry name" value="Amidase_Cbmase"/>
</dbReference>
<evidence type="ECO:0000256" key="2">
    <source>
        <dbReference type="ARBA" id="ARBA00011738"/>
    </source>
</evidence>
<comment type="caution">
    <text evidence="8">The sequence shown here is derived from an EMBL/GenBank/DDBJ whole genome shotgun (WGS) entry which is preliminary data.</text>
</comment>
<evidence type="ECO:0000313" key="9">
    <source>
        <dbReference type="Proteomes" id="UP001445335"/>
    </source>
</evidence>
<protein>
    <recommendedName>
        <fullName evidence="10">Allantoate deiminase</fullName>
    </recommendedName>
</protein>
<proteinExistence type="predicted"/>
<evidence type="ECO:0000256" key="3">
    <source>
        <dbReference type="ARBA" id="ARBA00022631"/>
    </source>
</evidence>
<dbReference type="SUPFAM" id="SSF55031">
    <property type="entry name" value="Bacterial exopeptidase dimerisation domain"/>
    <property type="match status" value="1"/>
</dbReference>
<keyword evidence="5" id="KW-0378">Hydrolase</keyword>
<dbReference type="SUPFAM" id="SSF53187">
    <property type="entry name" value="Zn-dependent exopeptidases"/>
    <property type="match status" value="2"/>
</dbReference>
<dbReference type="PANTHER" id="PTHR32494">
    <property type="entry name" value="ALLANTOATE DEIMINASE-RELATED"/>
    <property type="match status" value="1"/>
</dbReference>
<comment type="cofactor">
    <cofactor evidence="1">
        <name>Mn(2+)</name>
        <dbReference type="ChEBI" id="CHEBI:29035"/>
    </cofactor>
</comment>
<evidence type="ECO:0000256" key="7">
    <source>
        <dbReference type="SAM" id="SignalP"/>
    </source>
</evidence>
<keyword evidence="3" id="KW-0659">Purine metabolism</keyword>
<evidence type="ECO:0008006" key="10">
    <source>
        <dbReference type="Google" id="ProtNLM"/>
    </source>
</evidence>
<dbReference type="Pfam" id="PF01546">
    <property type="entry name" value="Peptidase_M20"/>
    <property type="match status" value="1"/>
</dbReference>
<evidence type="ECO:0000256" key="6">
    <source>
        <dbReference type="ARBA" id="ARBA00023211"/>
    </source>
</evidence>
<dbReference type="InterPro" id="IPR036264">
    <property type="entry name" value="Bact_exopeptidase_dim_dom"/>
</dbReference>
<sequence>MHGSRISCKWSTLCLVLLLPTSLTHAATSSPHGLTEDSTLRTLLLDEPVAQLLKLGEVSDSDDNLNRTYLSPAHKRAAVLVESWMQQAGMKTHIDVLGNVRGCLGSRTAGPALLMGSHYDTVWDAGRYDGTLGVIVAVAALKALLLQAACDAGVLSGDAVNAAVREGQNVSALLGEHADALLHAPVEVIAFSDEEGVRLQSTFLGSRALAGTFFKHGMLASVDKKGATLSDILRMHGHGLLGADEDAIKQAIARLALAPEAVQGYVEVHIEQGVTLEGLDVPVAPVRAIAGQTRLAVMFKGMQGHAGAVTMAARRDAVAAAAEAMFWLERRCGGQSLVDVPEEALEDPSLVCTVGEVDIHPGTSNVIAKYANISVDIRVRRDDVRQRVVDDFRQQVDSVCRRRGIECAAEVRHTAPAVACDPGMVQALQSACIRSQQVLERMLAAGQCAEPGSAGAGVAAGAGAPGTCAAVPRRPRRAGAALTLVSGAGHDALALADLTKVAMLFVRNRGGVSHSPEEHVEPEDVAAAGAALLMFLRERVLLDKAPL</sequence>
<keyword evidence="7" id="KW-0732">Signal</keyword>
<dbReference type="PANTHER" id="PTHR32494:SF19">
    <property type="entry name" value="ALLANTOATE DEIMINASE-RELATED"/>
    <property type="match status" value="1"/>
</dbReference>
<comment type="subunit">
    <text evidence="2">Homodimer.</text>
</comment>
<dbReference type="Proteomes" id="UP001445335">
    <property type="component" value="Unassembled WGS sequence"/>
</dbReference>
<dbReference type="AlphaFoldDB" id="A0AAW1QDK4"/>
<evidence type="ECO:0000313" key="8">
    <source>
        <dbReference type="EMBL" id="KAK9819487.1"/>
    </source>
</evidence>
<dbReference type="InterPro" id="IPR002933">
    <property type="entry name" value="Peptidase_M20"/>
</dbReference>
<keyword evidence="6" id="KW-0464">Manganese</keyword>
<gene>
    <name evidence="8" type="ORF">WJX81_000740</name>
</gene>
<dbReference type="Gene3D" id="3.30.70.360">
    <property type="match status" value="1"/>
</dbReference>
<dbReference type="Gene3D" id="3.40.630.10">
    <property type="entry name" value="Zn peptidases"/>
    <property type="match status" value="3"/>
</dbReference>
<organism evidence="8 9">
    <name type="scientific">Elliptochloris bilobata</name>
    <dbReference type="NCBI Taxonomy" id="381761"/>
    <lineage>
        <taxon>Eukaryota</taxon>
        <taxon>Viridiplantae</taxon>
        <taxon>Chlorophyta</taxon>
        <taxon>core chlorophytes</taxon>
        <taxon>Trebouxiophyceae</taxon>
        <taxon>Trebouxiophyceae incertae sedis</taxon>
        <taxon>Elliptochloris clade</taxon>
        <taxon>Elliptochloris</taxon>
    </lineage>
</organism>
<keyword evidence="4" id="KW-0479">Metal-binding</keyword>
<feature type="chain" id="PRO_5044013527" description="Allantoate deiminase" evidence="7">
    <location>
        <begin position="27"/>
        <end position="547"/>
    </location>
</feature>
<evidence type="ECO:0000256" key="1">
    <source>
        <dbReference type="ARBA" id="ARBA00001936"/>
    </source>
</evidence>
<name>A0AAW1QDK4_9CHLO</name>
<accession>A0AAW1QDK4</accession>
<dbReference type="GO" id="GO:0016813">
    <property type="term" value="F:hydrolase activity, acting on carbon-nitrogen (but not peptide) bonds, in linear amidines"/>
    <property type="evidence" value="ECO:0007669"/>
    <property type="project" value="InterPro"/>
</dbReference>
<keyword evidence="9" id="KW-1185">Reference proteome</keyword>
<reference evidence="8 9" key="1">
    <citation type="journal article" date="2024" name="Nat. Commun.">
        <title>Phylogenomics reveals the evolutionary origins of lichenization in chlorophyte algae.</title>
        <authorList>
            <person name="Puginier C."/>
            <person name="Libourel C."/>
            <person name="Otte J."/>
            <person name="Skaloud P."/>
            <person name="Haon M."/>
            <person name="Grisel S."/>
            <person name="Petersen M."/>
            <person name="Berrin J.G."/>
            <person name="Delaux P.M."/>
            <person name="Dal Grande F."/>
            <person name="Keller J."/>
        </authorList>
    </citation>
    <scope>NUCLEOTIDE SEQUENCE [LARGE SCALE GENOMIC DNA]</scope>
    <source>
        <strain evidence="8 9">SAG 245.80</strain>
    </source>
</reference>
<dbReference type="GO" id="GO:0006144">
    <property type="term" value="P:purine nucleobase metabolic process"/>
    <property type="evidence" value="ECO:0007669"/>
    <property type="project" value="UniProtKB-KW"/>
</dbReference>
<dbReference type="EMBL" id="JALJOU010000118">
    <property type="protein sequence ID" value="KAK9819487.1"/>
    <property type="molecule type" value="Genomic_DNA"/>
</dbReference>
<evidence type="ECO:0000256" key="4">
    <source>
        <dbReference type="ARBA" id="ARBA00022723"/>
    </source>
</evidence>
<evidence type="ECO:0000256" key="5">
    <source>
        <dbReference type="ARBA" id="ARBA00022801"/>
    </source>
</evidence>
<dbReference type="GO" id="GO:0046872">
    <property type="term" value="F:metal ion binding"/>
    <property type="evidence" value="ECO:0007669"/>
    <property type="project" value="UniProtKB-KW"/>
</dbReference>